<keyword evidence="6" id="KW-1185">Reference proteome</keyword>
<dbReference type="GO" id="GO:0009279">
    <property type="term" value="C:cell outer membrane"/>
    <property type="evidence" value="ECO:0007669"/>
    <property type="project" value="UniProtKB-SubCell"/>
</dbReference>
<sequence length="558" mass="63856">MKIKSQLIYILLFFSGYTVFAQGTDGQNKKEETQSQIDPTNIVIEKNKELSVPKASKIFVTADESEADKKDLKVNYTIPQLEIKQLPALIPIRPLKISPEKIEKLYGNFIKAGFGNYSTPYLKVLINNKRNNNLIVGGSFLHNSSGKGPEPYGKNAAFGNTDLELNAKYMDNGYQVGGKFIGSTDTYHYYGYNPSLEVDKKDIKQNYNNLGLQVDFGSYQEKKDFNFNLKAKANRFNSKFDDVETQVGLEGHADWNVNDEQNLQVDFELWHSKLKDNFRSDTRNLFQFTPSYYFHWNDFRIRAGVTVAYEDDTLADNQKDLRFFPVVFAEYDLKEMISVYAGISGGVDKQTYQNYVSENPYLGTGLDIRQQIKTFELDGGIRGQNQNYAYSVGFRAGSYLNMGFYKNSDADTSRFEIVYNNDAVAVFNFYANGRYQFNENGNVQISMDVFNYGLDELLGAWHKPTYKFDLVAQYNLFDKVHLGLGAYYLGQIETINPASDTIAKLDNIFDVNAQISYLFSPRFSAFIEGYNLLNKDYQRYLNYSNKKVQVLAGLTYSF</sequence>
<evidence type="ECO:0000256" key="4">
    <source>
        <dbReference type="SAM" id="SignalP"/>
    </source>
</evidence>
<reference evidence="5 6" key="1">
    <citation type="submission" date="2020-04" db="EMBL/GenBank/DDBJ databases">
        <title>Flammeovirgaceae bacterium KN852 isolated from deep sea.</title>
        <authorList>
            <person name="Zhang D.-C."/>
        </authorList>
    </citation>
    <scope>NUCLEOTIDE SEQUENCE [LARGE SCALE GENOMIC DNA]</scope>
    <source>
        <strain evidence="5 6">KN852</strain>
    </source>
</reference>
<feature type="signal peptide" evidence="4">
    <location>
        <begin position="1"/>
        <end position="21"/>
    </location>
</feature>
<proteinExistence type="predicted"/>
<dbReference type="Gene3D" id="2.40.170.20">
    <property type="entry name" value="TonB-dependent receptor, beta-barrel domain"/>
    <property type="match status" value="1"/>
</dbReference>
<evidence type="ECO:0000256" key="3">
    <source>
        <dbReference type="ARBA" id="ARBA00023237"/>
    </source>
</evidence>
<feature type="chain" id="PRO_5033035238" description="TonB-dependent receptor" evidence="4">
    <location>
        <begin position="22"/>
        <end position="558"/>
    </location>
</feature>
<comment type="subcellular location">
    <subcellularLocation>
        <location evidence="1">Cell outer membrane</location>
    </subcellularLocation>
</comment>
<dbReference type="InterPro" id="IPR036942">
    <property type="entry name" value="Beta-barrel_TonB_sf"/>
</dbReference>
<accession>A0A848IZ37</accession>
<dbReference type="RefSeq" id="WP_169680116.1">
    <property type="nucleotide sequence ID" value="NZ_JABBNU010000004.1"/>
</dbReference>
<evidence type="ECO:0000313" key="5">
    <source>
        <dbReference type="EMBL" id="NMM48408.1"/>
    </source>
</evidence>
<dbReference type="Proteomes" id="UP000559010">
    <property type="component" value="Unassembled WGS sequence"/>
</dbReference>
<evidence type="ECO:0000313" key="6">
    <source>
        <dbReference type="Proteomes" id="UP000559010"/>
    </source>
</evidence>
<name>A0A848IZ37_9BACT</name>
<protein>
    <recommendedName>
        <fullName evidence="7">TonB-dependent receptor</fullName>
    </recommendedName>
</protein>
<dbReference type="EMBL" id="JABBNU010000004">
    <property type="protein sequence ID" value="NMM48408.1"/>
    <property type="molecule type" value="Genomic_DNA"/>
</dbReference>
<evidence type="ECO:0008006" key="7">
    <source>
        <dbReference type="Google" id="ProtNLM"/>
    </source>
</evidence>
<comment type="caution">
    <text evidence="5">The sequence shown here is derived from an EMBL/GenBank/DDBJ whole genome shotgun (WGS) entry which is preliminary data.</text>
</comment>
<evidence type="ECO:0000256" key="1">
    <source>
        <dbReference type="ARBA" id="ARBA00004442"/>
    </source>
</evidence>
<dbReference type="AlphaFoldDB" id="A0A848IZ37"/>
<dbReference type="SUPFAM" id="SSF56935">
    <property type="entry name" value="Porins"/>
    <property type="match status" value="1"/>
</dbReference>
<keyword evidence="3" id="KW-0998">Cell outer membrane</keyword>
<keyword evidence="4" id="KW-0732">Signal</keyword>
<gene>
    <name evidence="5" type="ORF">HH304_08360</name>
</gene>
<evidence type="ECO:0000256" key="2">
    <source>
        <dbReference type="ARBA" id="ARBA00023136"/>
    </source>
</evidence>
<keyword evidence="2" id="KW-0472">Membrane</keyword>
<organism evidence="5 6">
    <name type="scientific">Marinigracilibium pacificum</name>
    <dbReference type="NCBI Taxonomy" id="2729599"/>
    <lineage>
        <taxon>Bacteria</taxon>
        <taxon>Pseudomonadati</taxon>
        <taxon>Bacteroidota</taxon>
        <taxon>Cytophagia</taxon>
        <taxon>Cytophagales</taxon>
        <taxon>Flammeovirgaceae</taxon>
        <taxon>Marinigracilibium</taxon>
    </lineage>
</organism>